<feature type="signal peptide" evidence="1">
    <location>
        <begin position="1"/>
        <end position="25"/>
    </location>
</feature>
<feature type="chain" id="PRO_5001939913" description="Lipoprotein" evidence="1">
    <location>
        <begin position="26"/>
        <end position="248"/>
    </location>
</feature>
<keyword evidence="3" id="KW-1185">Reference proteome</keyword>
<dbReference type="EMBL" id="JPOS01000026">
    <property type="protein sequence ID" value="KGE88011.1"/>
    <property type="molecule type" value="Genomic_DNA"/>
</dbReference>
<evidence type="ECO:0000313" key="3">
    <source>
        <dbReference type="Proteomes" id="UP000029736"/>
    </source>
</evidence>
<sequence length="248" mass="28001">MIAFHRFLTFWATLFLLSSCSLPSATEANLSYPTTPALEAPANIDWKKPGLAKELINLKEQVVLLSGGARPIPPEVWSEMKVRYPWTKNIDRHVLIDQTALLRSPNAPVNCEGENCLIFREFKGYSWVELAKPLAVDFIPSKTDILRPEPGHLVVKTIKKCQVLRYEKDLYQLSDNRGNAYAMHATESGPPNLNAQLPEGFTLQYLTLDTPLVITPFGESGDCYFNIVGDHLGQGYHQYRYASDRYPD</sequence>
<proteinExistence type="predicted"/>
<protein>
    <recommendedName>
        <fullName evidence="4">Lipoprotein</fullName>
    </recommendedName>
</protein>
<dbReference type="Proteomes" id="UP000029736">
    <property type="component" value="Unassembled WGS sequence"/>
</dbReference>
<dbReference type="AlphaFoldDB" id="A0A098S7D3"/>
<dbReference type="RefSeq" id="WP_044220143.1">
    <property type="nucleotide sequence ID" value="NZ_JBKAGJ010000065.1"/>
</dbReference>
<reference evidence="2 3" key="1">
    <citation type="journal article" date="2014" name="Int. J. Syst. Evol. Microbiol.">
        <title>Phaeodactylibacter xiamenensis gen. nov., sp. nov., a member of the family Saprospiraceae isolated from the marine alga Phaeodactylum tricornutum.</title>
        <authorList>
            <person name="Chen Z.Jr."/>
            <person name="Lei X."/>
            <person name="Lai Q."/>
            <person name="Li Y."/>
            <person name="Zhang B."/>
            <person name="Zhang J."/>
            <person name="Zhang H."/>
            <person name="Yang L."/>
            <person name="Zheng W."/>
            <person name="Tian Y."/>
            <person name="Yu Z."/>
            <person name="Xu H.Jr."/>
            <person name="Zheng T."/>
        </authorList>
    </citation>
    <scope>NUCLEOTIDE SEQUENCE [LARGE SCALE GENOMIC DNA]</scope>
    <source>
        <strain evidence="2 3">KD52</strain>
    </source>
</reference>
<dbReference type="PROSITE" id="PS51257">
    <property type="entry name" value="PROKAR_LIPOPROTEIN"/>
    <property type="match status" value="1"/>
</dbReference>
<name>A0A098S7D3_9BACT</name>
<accession>A0A098S7D3</accession>
<organism evidence="2 3">
    <name type="scientific">Phaeodactylibacter xiamenensis</name>
    <dbReference type="NCBI Taxonomy" id="1524460"/>
    <lineage>
        <taxon>Bacteria</taxon>
        <taxon>Pseudomonadati</taxon>
        <taxon>Bacteroidota</taxon>
        <taxon>Saprospiria</taxon>
        <taxon>Saprospirales</taxon>
        <taxon>Haliscomenobacteraceae</taxon>
        <taxon>Phaeodactylibacter</taxon>
    </lineage>
</organism>
<evidence type="ECO:0000313" key="2">
    <source>
        <dbReference type="EMBL" id="KGE88011.1"/>
    </source>
</evidence>
<evidence type="ECO:0008006" key="4">
    <source>
        <dbReference type="Google" id="ProtNLM"/>
    </source>
</evidence>
<evidence type="ECO:0000256" key="1">
    <source>
        <dbReference type="SAM" id="SignalP"/>
    </source>
</evidence>
<comment type="caution">
    <text evidence="2">The sequence shown here is derived from an EMBL/GenBank/DDBJ whole genome shotgun (WGS) entry which is preliminary data.</text>
</comment>
<gene>
    <name evidence="2" type="ORF">IX84_11465</name>
</gene>
<keyword evidence="1" id="KW-0732">Signal</keyword>